<gene>
    <name evidence="9" type="ORF">N329_04117</name>
</gene>
<feature type="non-terminal residue" evidence="9">
    <location>
        <position position="604"/>
    </location>
</feature>
<dbReference type="Pfam" id="PF13831">
    <property type="entry name" value="PHD_2"/>
    <property type="match status" value="1"/>
</dbReference>
<dbReference type="Proteomes" id="UP000054379">
    <property type="component" value="Unassembled WGS sequence"/>
</dbReference>
<dbReference type="GO" id="GO:0010468">
    <property type="term" value="P:regulation of gene expression"/>
    <property type="evidence" value="ECO:0007669"/>
    <property type="project" value="TreeGrafter"/>
</dbReference>
<keyword evidence="9" id="KW-0489">Methyltransferase</keyword>
<keyword evidence="5" id="KW-0156">Chromatin regulator</keyword>
<dbReference type="GO" id="GO:0000785">
    <property type="term" value="C:chromatin"/>
    <property type="evidence" value="ECO:0007669"/>
    <property type="project" value="TreeGrafter"/>
</dbReference>
<dbReference type="GO" id="GO:0008168">
    <property type="term" value="F:methyltransferase activity"/>
    <property type="evidence" value="ECO:0007669"/>
    <property type="project" value="UniProtKB-KW"/>
</dbReference>
<dbReference type="InterPro" id="IPR019787">
    <property type="entry name" value="Znf_PHD-finger"/>
</dbReference>
<dbReference type="SMART" id="SM00249">
    <property type="entry name" value="PHD"/>
    <property type="match status" value="1"/>
</dbReference>
<dbReference type="EMBL" id="KK647662">
    <property type="protein sequence ID" value="KFP99882.1"/>
    <property type="molecule type" value="Genomic_DNA"/>
</dbReference>
<protein>
    <submittedName>
        <fullName evidence="9">Lysine-specific demethylase 4C</fullName>
    </submittedName>
</protein>
<feature type="domain" description="JmjC" evidence="8">
    <location>
        <begin position="1"/>
        <end position="163"/>
    </location>
</feature>
<evidence type="ECO:0000313" key="9">
    <source>
        <dbReference type="EMBL" id="KFP99882.1"/>
    </source>
</evidence>
<evidence type="ECO:0000256" key="2">
    <source>
        <dbReference type="ARBA" id="ARBA00022723"/>
    </source>
</evidence>
<keyword evidence="6" id="KW-0560">Oxidoreductase</keyword>
<dbReference type="SUPFAM" id="SSF51197">
    <property type="entry name" value="Clavaminate synthase-like"/>
    <property type="match status" value="1"/>
</dbReference>
<dbReference type="Gene3D" id="3.30.40.10">
    <property type="entry name" value="Zinc/RING finger domain, C3HC4 (zinc finger)"/>
    <property type="match status" value="1"/>
</dbReference>
<dbReference type="AlphaFoldDB" id="A0A091P125"/>
<dbReference type="SUPFAM" id="SSF57903">
    <property type="entry name" value="FYVE/PHD zinc finger"/>
    <property type="match status" value="1"/>
</dbReference>
<feature type="non-terminal residue" evidence="9">
    <location>
        <position position="1"/>
    </location>
</feature>
<organism evidence="9 10">
    <name type="scientific">Haliaeetus albicilla</name>
    <name type="common">White-tailed sea-eagle</name>
    <name type="synonym">Falco albicilla</name>
    <dbReference type="NCBI Taxonomy" id="8969"/>
    <lineage>
        <taxon>Eukaryota</taxon>
        <taxon>Metazoa</taxon>
        <taxon>Chordata</taxon>
        <taxon>Craniata</taxon>
        <taxon>Vertebrata</taxon>
        <taxon>Euteleostomi</taxon>
        <taxon>Archelosauria</taxon>
        <taxon>Archosauria</taxon>
        <taxon>Dinosauria</taxon>
        <taxon>Saurischia</taxon>
        <taxon>Theropoda</taxon>
        <taxon>Coelurosauria</taxon>
        <taxon>Aves</taxon>
        <taxon>Neognathae</taxon>
        <taxon>Neoaves</taxon>
        <taxon>Telluraves</taxon>
        <taxon>Accipitrimorphae</taxon>
        <taxon>Accipitriformes</taxon>
        <taxon>Accipitridae</taxon>
        <taxon>Accipitrinae</taxon>
        <taxon>Haliaeetus</taxon>
    </lineage>
</organism>
<dbReference type="PROSITE" id="PS51184">
    <property type="entry name" value="JMJC"/>
    <property type="match status" value="1"/>
</dbReference>
<dbReference type="SMART" id="SM00558">
    <property type="entry name" value="JmjC"/>
    <property type="match status" value="1"/>
</dbReference>
<sequence>GIEEWNIAHLNTILDVVGEECGISIEGVNTPYLYFGMWKTTFAWHTEDMDLYSINYLHFGEPKYAVPPEHGKRLERLAQGFFPSSSQGCDAFLRHKMTLISPSILKKYGIPFDKVTQEAGEFMITFPYGYHAGFNHGFNCAESTNFATIRWIDYGKAAKLCTCRKDMVSISMDIFVKKFQPDRYQLWKQGKDIYTIDHTKPTPESTPEVKTWLQRRKKIKNFPRCFQHTRSRSKKLKTPEDKRVSAKVAGAEIIATEAATDGFKVSEEPGKKVRLVNTGVPSGEEENHSRMQLDQHLLDNVKVAGEIRTDYISHVSYSYLSPVPVLEKTKKEDEDRTDSNHPLFTFEDSVARIPASDSCRKEEKNPDKEENVLIEDDVSNLESCGNSLEHGEVPVVKKDEEDGMETLSVSEVERKKVSKSWRHPLNKPPARSPMTLVKKQATSDEELPETILTEEKVQETETWARPLVYLWQTRVPNFNAEKEYNGACAKKKPYCAICTLLMPYYKPDNHDEESPTFREANSAETLMAKNEKTKPLIPEMCFIYSEDNTENYPSNAFIEEDGTSLLISCAKCCVRVHASCYGVPSHEIHTDWLCSRCRTEAWTA</sequence>
<dbReference type="PANTHER" id="PTHR10694">
    <property type="entry name" value="LYSINE-SPECIFIC DEMETHYLASE"/>
    <property type="match status" value="1"/>
</dbReference>
<comment type="subcellular location">
    <subcellularLocation>
        <location evidence="1">Nucleus</location>
    </subcellularLocation>
</comment>
<dbReference type="InterPro" id="IPR003347">
    <property type="entry name" value="JmjC_dom"/>
</dbReference>
<evidence type="ECO:0000256" key="6">
    <source>
        <dbReference type="ARBA" id="ARBA00022964"/>
    </source>
</evidence>
<evidence type="ECO:0000313" key="10">
    <source>
        <dbReference type="Proteomes" id="UP000054379"/>
    </source>
</evidence>
<keyword evidence="3" id="KW-0863">Zinc-finger</keyword>
<dbReference type="GO" id="GO:0032454">
    <property type="term" value="F:histone H3K9 demethylase activity"/>
    <property type="evidence" value="ECO:0007669"/>
    <property type="project" value="TreeGrafter"/>
</dbReference>
<dbReference type="GO" id="GO:0032259">
    <property type="term" value="P:methylation"/>
    <property type="evidence" value="ECO:0007669"/>
    <property type="project" value="UniProtKB-KW"/>
</dbReference>
<name>A0A091P125_HALAL</name>
<keyword evidence="6" id="KW-0223">Dioxygenase</keyword>
<dbReference type="InterPro" id="IPR013083">
    <property type="entry name" value="Znf_RING/FYVE/PHD"/>
</dbReference>
<accession>A0A091P125</accession>
<dbReference type="GO" id="GO:0005634">
    <property type="term" value="C:nucleus"/>
    <property type="evidence" value="ECO:0007669"/>
    <property type="project" value="UniProtKB-SubCell"/>
</dbReference>
<evidence type="ECO:0000256" key="4">
    <source>
        <dbReference type="ARBA" id="ARBA00022833"/>
    </source>
</evidence>
<evidence type="ECO:0000256" key="1">
    <source>
        <dbReference type="ARBA" id="ARBA00004123"/>
    </source>
</evidence>
<dbReference type="GO" id="GO:0008270">
    <property type="term" value="F:zinc ion binding"/>
    <property type="evidence" value="ECO:0007669"/>
    <property type="project" value="UniProtKB-KW"/>
</dbReference>
<keyword evidence="7" id="KW-0539">Nucleus</keyword>
<keyword evidence="2" id="KW-0479">Metal-binding</keyword>
<keyword evidence="9" id="KW-0808">Transferase</keyword>
<dbReference type="InterPro" id="IPR001965">
    <property type="entry name" value="Znf_PHD"/>
</dbReference>
<evidence type="ECO:0000256" key="7">
    <source>
        <dbReference type="ARBA" id="ARBA00023242"/>
    </source>
</evidence>
<dbReference type="InterPro" id="IPR011011">
    <property type="entry name" value="Znf_FYVE_PHD"/>
</dbReference>
<dbReference type="GO" id="GO:0051864">
    <property type="term" value="F:histone H3K36 demethylase activity"/>
    <property type="evidence" value="ECO:0007669"/>
    <property type="project" value="TreeGrafter"/>
</dbReference>
<dbReference type="PANTHER" id="PTHR10694:SF104">
    <property type="entry name" value="LYSINE-SPECIFIC DEMETHYLASE 4C"/>
    <property type="match status" value="1"/>
</dbReference>
<proteinExistence type="predicted"/>
<evidence type="ECO:0000259" key="8">
    <source>
        <dbReference type="PROSITE" id="PS51184"/>
    </source>
</evidence>
<dbReference type="Gene3D" id="2.60.120.650">
    <property type="entry name" value="Cupin"/>
    <property type="match status" value="1"/>
</dbReference>
<evidence type="ECO:0000256" key="3">
    <source>
        <dbReference type="ARBA" id="ARBA00022771"/>
    </source>
</evidence>
<evidence type="ECO:0000256" key="5">
    <source>
        <dbReference type="ARBA" id="ARBA00022853"/>
    </source>
</evidence>
<reference evidence="9 10" key="1">
    <citation type="submission" date="2014-04" db="EMBL/GenBank/DDBJ databases">
        <title>Genome evolution of avian class.</title>
        <authorList>
            <person name="Zhang G."/>
            <person name="Li C."/>
        </authorList>
    </citation>
    <scope>NUCLEOTIDE SEQUENCE [LARGE SCALE GENOMIC DNA]</scope>
    <source>
        <strain evidence="9">BGI_N329</strain>
    </source>
</reference>
<keyword evidence="4" id="KW-0862">Zinc</keyword>
<dbReference type="Pfam" id="PF02373">
    <property type="entry name" value="JmjC"/>
    <property type="match status" value="1"/>
</dbReference>